<accession>A0A8H7E868</accession>
<organism evidence="2 3">
    <name type="scientific">Endocarpon pusillum</name>
    <dbReference type="NCBI Taxonomy" id="364733"/>
    <lineage>
        <taxon>Eukaryota</taxon>
        <taxon>Fungi</taxon>
        <taxon>Dikarya</taxon>
        <taxon>Ascomycota</taxon>
        <taxon>Pezizomycotina</taxon>
        <taxon>Eurotiomycetes</taxon>
        <taxon>Chaetothyriomycetidae</taxon>
        <taxon>Verrucariales</taxon>
        <taxon>Verrucariaceae</taxon>
        <taxon>Endocarpon</taxon>
    </lineage>
</organism>
<dbReference type="AlphaFoldDB" id="A0A8H7E868"/>
<dbReference type="Proteomes" id="UP000606974">
    <property type="component" value="Unassembled WGS sequence"/>
</dbReference>
<name>A0A8H7E868_9EURO</name>
<comment type="caution">
    <text evidence="2">The sequence shown here is derived from an EMBL/GenBank/DDBJ whole genome shotgun (WGS) entry which is preliminary data.</text>
</comment>
<proteinExistence type="predicted"/>
<sequence length="107" mass="11744">MSISPPHSLGNEPHPPSTSGPTKYQAFGNESNFEHGSREATSSKTGHKNRSSPELPHKTSPGQIISIPSTLQSSAPFHSAKAAEFDAYHDYEDSEDQYGSDDWEEVW</sequence>
<reference evidence="2" key="1">
    <citation type="submission" date="2020-02" db="EMBL/GenBank/DDBJ databases">
        <authorList>
            <person name="Palmer J.M."/>
        </authorList>
    </citation>
    <scope>NUCLEOTIDE SEQUENCE</scope>
    <source>
        <strain evidence="2">EPUS1.4</strain>
        <tissue evidence="2">Thallus</tissue>
    </source>
</reference>
<keyword evidence="3" id="KW-1185">Reference proteome</keyword>
<protein>
    <submittedName>
        <fullName evidence="2">Uncharacterized protein</fullName>
    </submittedName>
</protein>
<gene>
    <name evidence="2" type="ORF">GJ744_006322</name>
</gene>
<feature type="compositionally biased region" description="Polar residues" evidence="1">
    <location>
        <begin position="60"/>
        <end position="76"/>
    </location>
</feature>
<evidence type="ECO:0000256" key="1">
    <source>
        <dbReference type="SAM" id="MobiDB-lite"/>
    </source>
</evidence>
<evidence type="ECO:0000313" key="2">
    <source>
        <dbReference type="EMBL" id="KAF7510476.1"/>
    </source>
</evidence>
<evidence type="ECO:0000313" key="3">
    <source>
        <dbReference type="Proteomes" id="UP000606974"/>
    </source>
</evidence>
<dbReference type="EMBL" id="JAACFV010000029">
    <property type="protein sequence ID" value="KAF7510476.1"/>
    <property type="molecule type" value="Genomic_DNA"/>
</dbReference>
<feature type="region of interest" description="Disordered" evidence="1">
    <location>
        <begin position="1"/>
        <end position="78"/>
    </location>
</feature>